<evidence type="ECO:0000313" key="3">
    <source>
        <dbReference type="Proteomes" id="UP001207626"/>
    </source>
</evidence>
<feature type="domain" description="HTH cro/C1-type" evidence="1">
    <location>
        <begin position="46"/>
        <end position="100"/>
    </location>
</feature>
<sequence>MRTIEEIIQDMKAHGTSPETIDKNIADLEAALEHWYNSVLRGKITFRDARTNLSLSYEEVSQKLGISEHRIKKYEEDNRNMPYELLAALCKLYRISIDHLFIGKTPGSKNKNHLNMSLAGR</sequence>
<proteinExistence type="predicted"/>
<dbReference type="SMART" id="SM00530">
    <property type="entry name" value="HTH_XRE"/>
    <property type="match status" value="1"/>
</dbReference>
<dbReference type="SUPFAM" id="SSF47413">
    <property type="entry name" value="lambda repressor-like DNA-binding domains"/>
    <property type="match status" value="1"/>
</dbReference>
<dbReference type="Proteomes" id="UP001207626">
    <property type="component" value="Unassembled WGS sequence"/>
</dbReference>
<dbReference type="CDD" id="cd00093">
    <property type="entry name" value="HTH_XRE"/>
    <property type="match status" value="1"/>
</dbReference>
<dbReference type="InterPro" id="IPR001387">
    <property type="entry name" value="Cro/C1-type_HTH"/>
</dbReference>
<accession>A0ABT4DVK7</accession>
<dbReference type="Pfam" id="PF12844">
    <property type="entry name" value="HTH_19"/>
    <property type="match status" value="1"/>
</dbReference>
<dbReference type="Gene3D" id="1.10.260.40">
    <property type="entry name" value="lambda repressor-like DNA-binding domains"/>
    <property type="match status" value="1"/>
</dbReference>
<evidence type="ECO:0000313" key="2">
    <source>
        <dbReference type="EMBL" id="MCY9521374.1"/>
    </source>
</evidence>
<reference evidence="2 3" key="1">
    <citation type="submission" date="2022-05" db="EMBL/GenBank/DDBJ databases">
        <title>Genome Sequencing of Bee-Associated Microbes.</title>
        <authorList>
            <person name="Dunlap C."/>
        </authorList>
    </citation>
    <scope>NUCLEOTIDE SEQUENCE [LARGE SCALE GENOMIC DNA]</scope>
    <source>
        <strain evidence="2 3">NRRL NRS-1438</strain>
    </source>
</reference>
<dbReference type="PROSITE" id="PS50943">
    <property type="entry name" value="HTH_CROC1"/>
    <property type="match status" value="1"/>
</dbReference>
<evidence type="ECO:0000259" key="1">
    <source>
        <dbReference type="PROSITE" id="PS50943"/>
    </source>
</evidence>
<comment type="caution">
    <text evidence="2">The sequence shown here is derived from an EMBL/GenBank/DDBJ whole genome shotgun (WGS) entry which is preliminary data.</text>
</comment>
<organism evidence="2 3">
    <name type="scientific">Paenibacillus apiarius</name>
    <dbReference type="NCBI Taxonomy" id="46240"/>
    <lineage>
        <taxon>Bacteria</taxon>
        <taxon>Bacillati</taxon>
        <taxon>Bacillota</taxon>
        <taxon>Bacilli</taxon>
        <taxon>Bacillales</taxon>
        <taxon>Paenibacillaceae</taxon>
        <taxon>Paenibacillus</taxon>
    </lineage>
</organism>
<dbReference type="EMBL" id="JAMDLW010000023">
    <property type="protein sequence ID" value="MCY9521374.1"/>
    <property type="molecule type" value="Genomic_DNA"/>
</dbReference>
<protein>
    <submittedName>
        <fullName evidence="2">Helix-turn-helix domain-containing protein</fullName>
    </submittedName>
</protein>
<name>A0ABT4DVK7_9BACL</name>
<dbReference type="InterPro" id="IPR010982">
    <property type="entry name" value="Lambda_DNA-bd_dom_sf"/>
</dbReference>
<gene>
    <name evidence="2" type="ORF">M5X09_17160</name>
</gene>
<keyword evidence="3" id="KW-1185">Reference proteome</keyword>
<dbReference type="RefSeq" id="WP_268601413.1">
    <property type="nucleotide sequence ID" value="NZ_JAMDLV010000006.1"/>
</dbReference>